<sequence>MFPLSESPSRLLRGVHVQRDTLLYSEECRQEQIELDEAREREMRYRHGRLYHHRTTSPYMRLAVGLAAQQSFGTKAAQ</sequence>
<name>A0A843TLH1_COLES</name>
<dbReference type="Proteomes" id="UP000652761">
    <property type="component" value="Unassembled WGS sequence"/>
</dbReference>
<dbReference type="EMBL" id="NMUH01000109">
    <property type="protein sequence ID" value="MQL71771.1"/>
    <property type="molecule type" value="Genomic_DNA"/>
</dbReference>
<protein>
    <submittedName>
        <fullName evidence="1">Uncharacterized protein</fullName>
    </submittedName>
</protein>
<dbReference type="AlphaFoldDB" id="A0A843TLH1"/>
<evidence type="ECO:0000313" key="1">
    <source>
        <dbReference type="EMBL" id="MQL71771.1"/>
    </source>
</evidence>
<organism evidence="1 2">
    <name type="scientific">Colocasia esculenta</name>
    <name type="common">Wild taro</name>
    <name type="synonym">Arum esculentum</name>
    <dbReference type="NCBI Taxonomy" id="4460"/>
    <lineage>
        <taxon>Eukaryota</taxon>
        <taxon>Viridiplantae</taxon>
        <taxon>Streptophyta</taxon>
        <taxon>Embryophyta</taxon>
        <taxon>Tracheophyta</taxon>
        <taxon>Spermatophyta</taxon>
        <taxon>Magnoliopsida</taxon>
        <taxon>Liliopsida</taxon>
        <taxon>Araceae</taxon>
        <taxon>Aroideae</taxon>
        <taxon>Colocasieae</taxon>
        <taxon>Colocasia</taxon>
    </lineage>
</organism>
<gene>
    <name evidence="1" type="ORF">Taro_004112</name>
</gene>
<comment type="caution">
    <text evidence="1">The sequence shown here is derived from an EMBL/GenBank/DDBJ whole genome shotgun (WGS) entry which is preliminary data.</text>
</comment>
<keyword evidence="2" id="KW-1185">Reference proteome</keyword>
<reference evidence="1" key="1">
    <citation type="submission" date="2017-07" db="EMBL/GenBank/DDBJ databases">
        <title>Taro Niue Genome Assembly and Annotation.</title>
        <authorList>
            <person name="Atibalentja N."/>
            <person name="Keating K."/>
            <person name="Fields C.J."/>
        </authorList>
    </citation>
    <scope>NUCLEOTIDE SEQUENCE</scope>
    <source>
        <strain evidence="1">Niue_2</strain>
        <tissue evidence="1">Leaf</tissue>
    </source>
</reference>
<accession>A0A843TLH1</accession>
<evidence type="ECO:0000313" key="2">
    <source>
        <dbReference type="Proteomes" id="UP000652761"/>
    </source>
</evidence>
<proteinExistence type="predicted"/>